<dbReference type="InterPro" id="IPR037238">
    <property type="entry name" value="YbiA-like_sf"/>
</dbReference>
<dbReference type="CDD" id="cd15457">
    <property type="entry name" value="NADAR"/>
    <property type="match status" value="1"/>
</dbReference>
<evidence type="ECO:0000313" key="4">
    <source>
        <dbReference type="EMBL" id="QQP87169.1"/>
    </source>
</evidence>
<dbReference type="InterPro" id="IPR012816">
    <property type="entry name" value="NADAR"/>
</dbReference>
<accession>A0A974RZK6</accession>
<evidence type="ECO:0000256" key="1">
    <source>
        <dbReference type="ARBA" id="ARBA00000022"/>
    </source>
</evidence>
<evidence type="ECO:0000313" key="5">
    <source>
        <dbReference type="Proteomes" id="UP000595278"/>
    </source>
</evidence>
<dbReference type="NCBIfam" id="TIGR02464">
    <property type="entry name" value="ribofla_fusion"/>
    <property type="match status" value="1"/>
</dbReference>
<organism evidence="4 5">
    <name type="scientific">Entomomonas asaccharolytica</name>
    <dbReference type="NCBI Taxonomy" id="2785331"/>
    <lineage>
        <taxon>Bacteria</taxon>
        <taxon>Pseudomonadati</taxon>
        <taxon>Pseudomonadota</taxon>
        <taxon>Gammaproteobacteria</taxon>
        <taxon>Pseudomonadales</taxon>
        <taxon>Pseudomonadaceae</taxon>
        <taxon>Entomomonas</taxon>
    </lineage>
</organism>
<protein>
    <submittedName>
        <fullName evidence="4">NADAR family protein</fullName>
    </submittedName>
</protein>
<evidence type="ECO:0000256" key="2">
    <source>
        <dbReference type="ARBA" id="ARBA00000751"/>
    </source>
</evidence>
<name>A0A974RZK6_9GAMM</name>
<sequence>MDIKQLCRLYQAGERFKYLFFWGHTEAKNAPVSKACLSQWYPISFEVDGIHYSTAEHFMMAGKARLFNDQQVLAKILVCKTSAEAKVLGKQVQGFKQDVWDEHCSQIVIAGNLAKFSQHPKLAEYLLNTGSRVLVEASPVDRVWGIGLAETADTIENPLTWRGKNLLGFALMAVRDQLKSR</sequence>
<dbReference type="KEGG" id="eaz:JHT90_08635"/>
<dbReference type="Proteomes" id="UP000595278">
    <property type="component" value="Chromosome"/>
</dbReference>
<proteinExistence type="predicted"/>
<dbReference type="Gene3D" id="1.10.357.40">
    <property type="entry name" value="YbiA-like"/>
    <property type="match status" value="1"/>
</dbReference>
<keyword evidence="5" id="KW-1185">Reference proteome</keyword>
<reference evidence="4 5" key="1">
    <citation type="submission" date="2021-01" db="EMBL/GenBank/DDBJ databases">
        <title>Entomomonas sp. F2A isolated from a house cricket (Acheta domesticus).</title>
        <authorList>
            <person name="Spergser J."/>
            <person name="Busse H.-J."/>
        </authorList>
    </citation>
    <scope>NUCLEOTIDE SEQUENCE [LARGE SCALE GENOMIC DNA]</scope>
    <source>
        <strain evidence="4 5">F2A</strain>
    </source>
</reference>
<dbReference type="RefSeq" id="WP_201095818.1">
    <property type="nucleotide sequence ID" value="NZ_CP067393.1"/>
</dbReference>
<gene>
    <name evidence="4" type="ORF">JHT90_08635</name>
</gene>
<dbReference type="EMBL" id="CP067393">
    <property type="protein sequence ID" value="QQP87169.1"/>
    <property type="molecule type" value="Genomic_DNA"/>
</dbReference>
<dbReference type="AlphaFoldDB" id="A0A974RZK6"/>
<evidence type="ECO:0000259" key="3">
    <source>
        <dbReference type="Pfam" id="PF08719"/>
    </source>
</evidence>
<comment type="catalytic activity">
    <reaction evidence="1">
        <text>5-amino-6-(5-phospho-D-ribosylamino)uracil + H2O = 5,6-diaminouracil + D-ribose 5-phosphate</text>
        <dbReference type="Rhea" id="RHEA:55020"/>
        <dbReference type="ChEBI" id="CHEBI:15377"/>
        <dbReference type="ChEBI" id="CHEBI:46252"/>
        <dbReference type="ChEBI" id="CHEBI:58453"/>
        <dbReference type="ChEBI" id="CHEBI:78346"/>
    </reaction>
</comment>
<dbReference type="Pfam" id="PF08719">
    <property type="entry name" value="NADAR"/>
    <property type="match status" value="1"/>
</dbReference>
<dbReference type="SUPFAM" id="SSF143990">
    <property type="entry name" value="YbiA-like"/>
    <property type="match status" value="1"/>
</dbReference>
<comment type="catalytic activity">
    <reaction evidence="2">
        <text>2,5-diamino-6-hydroxy-4-(5-phosphoribosylamino)-pyrimidine + H2O = 2,5,6-triamino-4-hydroxypyrimidine + D-ribose 5-phosphate</text>
        <dbReference type="Rhea" id="RHEA:23436"/>
        <dbReference type="ChEBI" id="CHEBI:15377"/>
        <dbReference type="ChEBI" id="CHEBI:58614"/>
        <dbReference type="ChEBI" id="CHEBI:78346"/>
        <dbReference type="ChEBI" id="CHEBI:137796"/>
    </reaction>
</comment>
<feature type="domain" description="NADAR" evidence="3">
    <location>
        <begin position="20"/>
        <end position="179"/>
    </location>
</feature>